<dbReference type="InterPro" id="IPR011545">
    <property type="entry name" value="DEAD/DEAH_box_helicase_dom"/>
</dbReference>
<evidence type="ECO:0000313" key="12">
    <source>
        <dbReference type="EMBL" id="KAF1841470.1"/>
    </source>
</evidence>
<dbReference type="InterPro" id="IPR000629">
    <property type="entry name" value="RNA-helicase_DEAD-box_CS"/>
</dbReference>
<dbReference type="FunFam" id="3.40.50.300:FF:000008">
    <property type="entry name" value="ATP-dependent RNA helicase RhlB"/>
    <property type="match status" value="1"/>
</dbReference>
<keyword evidence="3" id="KW-0378">Hydrolase</keyword>
<dbReference type="InterPro" id="IPR014014">
    <property type="entry name" value="RNA_helicase_DEAD_Q_motif"/>
</dbReference>
<dbReference type="PROSITE" id="PS00039">
    <property type="entry name" value="DEAD_ATP_HELICASE"/>
    <property type="match status" value="1"/>
</dbReference>
<dbReference type="RefSeq" id="XP_040784033.1">
    <property type="nucleotide sequence ID" value="XM_040929269.1"/>
</dbReference>
<dbReference type="GO" id="GO:0003676">
    <property type="term" value="F:nucleic acid binding"/>
    <property type="evidence" value="ECO:0007669"/>
    <property type="project" value="InterPro"/>
</dbReference>
<dbReference type="InterPro" id="IPR014001">
    <property type="entry name" value="Helicase_ATP-bd"/>
</dbReference>
<evidence type="ECO:0000256" key="3">
    <source>
        <dbReference type="ARBA" id="ARBA00022801"/>
    </source>
</evidence>
<evidence type="ECO:0000259" key="9">
    <source>
        <dbReference type="PROSITE" id="PS51192"/>
    </source>
</evidence>
<evidence type="ECO:0000256" key="2">
    <source>
        <dbReference type="ARBA" id="ARBA00022741"/>
    </source>
</evidence>
<dbReference type="EC" id="3.6.4.13" evidence="1"/>
<dbReference type="GO" id="GO:0005524">
    <property type="term" value="F:ATP binding"/>
    <property type="evidence" value="ECO:0007669"/>
    <property type="project" value="UniProtKB-KW"/>
</dbReference>
<dbReference type="InterPro" id="IPR013094">
    <property type="entry name" value="AB_hydrolase_3"/>
</dbReference>
<dbReference type="Pfam" id="PF00271">
    <property type="entry name" value="Helicase_C"/>
    <property type="match status" value="1"/>
</dbReference>
<proteinExistence type="predicted"/>
<keyword evidence="5" id="KW-0067">ATP-binding</keyword>
<dbReference type="GO" id="GO:0016787">
    <property type="term" value="F:hydrolase activity"/>
    <property type="evidence" value="ECO:0007669"/>
    <property type="project" value="UniProtKB-KW"/>
</dbReference>
<gene>
    <name evidence="12" type="ORF">K460DRAFT_291329</name>
</gene>
<dbReference type="GeneID" id="63846521"/>
<comment type="catalytic activity">
    <reaction evidence="6">
        <text>ATP + H2O = ADP + phosphate + H(+)</text>
        <dbReference type="Rhea" id="RHEA:13065"/>
        <dbReference type="ChEBI" id="CHEBI:15377"/>
        <dbReference type="ChEBI" id="CHEBI:15378"/>
        <dbReference type="ChEBI" id="CHEBI:30616"/>
        <dbReference type="ChEBI" id="CHEBI:43474"/>
        <dbReference type="ChEBI" id="CHEBI:456216"/>
        <dbReference type="EC" id="3.6.4.13"/>
    </reaction>
</comment>
<dbReference type="SUPFAM" id="SSF52540">
    <property type="entry name" value="P-loop containing nucleoside triphosphate hydrolases"/>
    <property type="match status" value="1"/>
</dbReference>
<dbReference type="PROSITE" id="PS51192">
    <property type="entry name" value="HELICASE_ATP_BIND_1"/>
    <property type="match status" value="1"/>
</dbReference>
<organism evidence="12 13">
    <name type="scientific">Cucurbitaria berberidis CBS 394.84</name>
    <dbReference type="NCBI Taxonomy" id="1168544"/>
    <lineage>
        <taxon>Eukaryota</taxon>
        <taxon>Fungi</taxon>
        <taxon>Dikarya</taxon>
        <taxon>Ascomycota</taxon>
        <taxon>Pezizomycotina</taxon>
        <taxon>Dothideomycetes</taxon>
        <taxon>Pleosporomycetidae</taxon>
        <taxon>Pleosporales</taxon>
        <taxon>Pleosporineae</taxon>
        <taxon>Cucurbitariaceae</taxon>
        <taxon>Cucurbitaria</taxon>
    </lineage>
</organism>
<evidence type="ECO:0000256" key="5">
    <source>
        <dbReference type="ARBA" id="ARBA00022840"/>
    </source>
</evidence>
<dbReference type="Gene3D" id="3.40.50.300">
    <property type="entry name" value="P-loop containing nucleotide triphosphate hydrolases"/>
    <property type="match status" value="2"/>
</dbReference>
<evidence type="ECO:0000256" key="1">
    <source>
        <dbReference type="ARBA" id="ARBA00012552"/>
    </source>
</evidence>
<reference evidence="12" key="1">
    <citation type="submission" date="2020-01" db="EMBL/GenBank/DDBJ databases">
        <authorList>
            <consortium name="DOE Joint Genome Institute"/>
            <person name="Haridas S."/>
            <person name="Albert R."/>
            <person name="Binder M."/>
            <person name="Bloem J."/>
            <person name="Labutti K."/>
            <person name="Salamov A."/>
            <person name="Andreopoulos B."/>
            <person name="Baker S.E."/>
            <person name="Barry K."/>
            <person name="Bills G."/>
            <person name="Bluhm B.H."/>
            <person name="Cannon C."/>
            <person name="Castanera R."/>
            <person name="Culley D.E."/>
            <person name="Daum C."/>
            <person name="Ezra D."/>
            <person name="Gonzalez J.B."/>
            <person name="Henrissat B."/>
            <person name="Kuo A."/>
            <person name="Liang C."/>
            <person name="Lipzen A."/>
            <person name="Lutzoni F."/>
            <person name="Magnuson J."/>
            <person name="Mondo S."/>
            <person name="Nolan M."/>
            <person name="Ohm R."/>
            <person name="Pangilinan J."/>
            <person name="Park H.-J."/>
            <person name="Ramirez L."/>
            <person name="Alfaro M."/>
            <person name="Sun H."/>
            <person name="Tritt A."/>
            <person name="Yoshinaga Y."/>
            <person name="Zwiers L.-H."/>
            <person name="Turgeon B.G."/>
            <person name="Goodwin S.B."/>
            <person name="Spatafora J.W."/>
            <person name="Crous P.W."/>
            <person name="Grigoriev I.V."/>
        </authorList>
    </citation>
    <scope>NUCLEOTIDE SEQUENCE</scope>
    <source>
        <strain evidence="12">CBS 394.84</strain>
    </source>
</reference>
<dbReference type="CDD" id="cd18787">
    <property type="entry name" value="SF2_C_DEAD"/>
    <property type="match status" value="1"/>
</dbReference>
<dbReference type="PROSITE" id="PS51195">
    <property type="entry name" value="Q_MOTIF"/>
    <property type="match status" value="1"/>
</dbReference>
<evidence type="ECO:0000256" key="7">
    <source>
        <dbReference type="PROSITE-ProRule" id="PRU00552"/>
    </source>
</evidence>
<evidence type="ECO:0000256" key="4">
    <source>
        <dbReference type="ARBA" id="ARBA00022806"/>
    </source>
</evidence>
<accession>A0A9P4G9G2</accession>
<dbReference type="PROSITE" id="PS51194">
    <property type="entry name" value="HELICASE_CTER"/>
    <property type="match status" value="1"/>
</dbReference>
<feature type="domain" description="Helicase ATP-binding" evidence="9">
    <location>
        <begin position="151"/>
        <end position="347"/>
    </location>
</feature>
<dbReference type="Proteomes" id="UP000800039">
    <property type="component" value="Unassembled WGS sequence"/>
</dbReference>
<evidence type="ECO:0000256" key="6">
    <source>
        <dbReference type="ARBA" id="ARBA00047984"/>
    </source>
</evidence>
<feature type="domain" description="DEAD-box RNA helicase Q" evidence="11">
    <location>
        <begin position="120"/>
        <end position="148"/>
    </location>
</feature>
<protein>
    <recommendedName>
        <fullName evidence="1">RNA helicase</fullName>
        <ecNumber evidence="1">3.6.4.13</ecNumber>
    </recommendedName>
</protein>
<evidence type="ECO:0000259" key="10">
    <source>
        <dbReference type="PROSITE" id="PS51194"/>
    </source>
</evidence>
<comment type="caution">
    <text evidence="12">The sequence shown here is derived from an EMBL/GenBank/DDBJ whole genome shotgun (WGS) entry which is preliminary data.</text>
</comment>
<feature type="compositionally biased region" description="Basic and acidic residues" evidence="8">
    <location>
        <begin position="996"/>
        <end position="1005"/>
    </location>
</feature>
<dbReference type="GO" id="GO:0003724">
    <property type="term" value="F:RNA helicase activity"/>
    <property type="evidence" value="ECO:0007669"/>
    <property type="project" value="UniProtKB-EC"/>
</dbReference>
<feature type="region of interest" description="Disordered" evidence="8">
    <location>
        <begin position="993"/>
        <end position="1021"/>
    </location>
</feature>
<evidence type="ECO:0000259" key="11">
    <source>
        <dbReference type="PROSITE" id="PS51195"/>
    </source>
</evidence>
<evidence type="ECO:0000256" key="8">
    <source>
        <dbReference type="SAM" id="MobiDB-lite"/>
    </source>
</evidence>
<dbReference type="EMBL" id="ML976618">
    <property type="protein sequence ID" value="KAF1841470.1"/>
    <property type="molecule type" value="Genomic_DNA"/>
</dbReference>
<sequence>MSDTGAPDAGSDAAALARKEQLTQDLARAKDAGWNNPIPFKYETVVGGQPAEDETRDSAAWLSEAVIYQWDDEFGDVGEPNPELERMLFEGDHLLRVGGHIKALSFDVNVDGPVNVKPVRSFEDAGLHPIMLANVKLCQYNAPTPIQSYCIPAVLTGNDVVAIAQTGSGKTAAFLLPILSKLMGKARQLAAPRPNPARYNPATDRVRAEPLVLVVCPTRELACQIFDEARRLCYRTMLRPCVVYGGAPTRNQREQLEMGCDILIATPGRLMDFMQNPSLLSFRRLKFTVIDEADELLSSGWEEAMEKLFQGADMNGDADHTYLMFSATFPKSARRLAKEYMDTDYVRIKVGRVGSTHENIKQQIVYVNENEKNQALFDLIFSDGPQRTLVFTNSKIKCDMVDDFLYNKGLPVTSIHSDRTQREREDALRSFRTGRSPIMVATGVTARGLDVANVKHVINYDLPSTQHDGITEYVHRIGRTARIGNEGKATSFFNDRNEDIGEDLVKLLLESKQEIPDFLEQHAPEDRTTIDWHDGTDDESDDGLGGGFGGDAGGFNAEASFGGDSGFSVDSGEPVGNDVSYGGGFAADASSNNDKVASWCWFCNGTEFLACKAQMFHIQWRTALIQLPRFVPLSILHVTSPKGPHPFLISLPSRKHHIIHVYVFVPPNPVDVEDNVDAQQARERTGEWKVPVVLDFHGGGFIMGSPLEQAPYASMMSRELGAVVISVSYRIGPFHQFPAAIHDAEDVLSAILDTDGISKAGNVLRTEIQRYYDMVRSTVLEKKMQAAPHMEHVKTITLDPTHLAISGFSAGGNIALNMAISVPPCPDLSLSMSPTFRRSRSISRGPNPSDTISPLLPHNRTATILDDVNQPWPSLLPPPQARPGMVPLLLFYPSLDARLLPHERPMKQLPNALNPDDKTPQKPRMPGLFSIMGPTYLPKKLRPHPRASPGLVDPSNVQKNAAVLLVLPEKDTLAVQSDVWVDIMNEHDWNGPVHFGDGREGDWDGHQGGSASSKKPSRENGGLEVWHAPNCRHGWTQFPDTFVPKHERRERELVFARTLDFVKDNWKKELPIPAGRQGNKIQELRPLHIPSKFNGLAE</sequence>
<name>A0A9P4G9G2_9PLEO</name>
<dbReference type="Pfam" id="PF07859">
    <property type="entry name" value="Abhydrolase_3"/>
    <property type="match status" value="1"/>
</dbReference>
<dbReference type="PANTHER" id="PTHR47958">
    <property type="entry name" value="ATP-DEPENDENT RNA HELICASE DBP3"/>
    <property type="match status" value="1"/>
</dbReference>
<dbReference type="SUPFAM" id="SSF53474">
    <property type="entry name" value="alpha/beta-Hydrolases"/>
    <property type="match status" value="1"/>
</dbReference>
<dbReference type="InterPro" id="IPR027417">
    <property type="entry name" value="P-loop_NTPase"/>
</dbReference>
<dbReference type="InterPro" id="IPR029058">
    <property type="entry name" value="AB_hydrolase_fold"/>
</dbReference>
<dbReference type="SMART" id="SM00487">
    <property type="entry name" value="DEXDc"/>
    <property type="match status" value="1"/>
</dbReference>
<feature type="domain" description="Helicase C-terminal" evidence="10">
    <location>
        <begin position="359"/>
        <end position="523"/>
    </location>
</feature>
<evidence type="ECO:0000313" key="13">
    <source>
        <dbReference type="Proteomes" id="UP000800039"/>
    </source>
</evidence>
<keyword evidence="4" id="KW-0347">Helicase</keyword>
<keyword evidence="13" id="KW-1185">Reference proteome</keyword>
<dbReference type="SMART" id="SM00490">
    <property type="entry name" value="HELICc"/>
    <property type="match status" value="1"/>
</dbReference>
<dbReference type="AlphaFoldDB" id="A0A9P4G9G2"/>
<dbReference type="Pfam" id="PF00270">
    <property type="entry name" value="DEAD"/>
    <property type="match status" value="1"/>
</dbReference>
<keyword evidence="2" id="KW-0547">Nucleotide-binding</keyword>
<feature type="region of interest" description="Disordered" evidence="8">
    <location>
        <begin position="528"/>
        <end position="549"/>
    </location>
</feature>
<feature type="short sequence motif" description="Q motif" evidence="7">
    <location>
        <begin position="120"/>
        <end position="148"/>
    </location>
</feature>
<dbReference type="OrthoDB" id="408631at2759"/>
<dbReference type="Gene3D" id="3.40.50.1820">
    <property type="entry name" value="alpha/beta hydrolase"/>
    <property type="match status" value="1"/>
</dbReference>
<dbReference type="InterPro" id="IPR001650">
    <property type="entry name" value="Helicase_C-like"/>
</dbReference>